<protein>
    <submittedName>
        <fullName evidence="2">Uncharacterized protein</fullName>
    </submittedName>
</protein>
<organism evidence="2 3">
    <name type="scientific">Bugula neritina</name>
    <name type="common">Brown bryozoan</name>
    <name type="synonym">Sertularia neritina</name>
    <dbReference type="NCBI Taxonomy" id="10212"/>
    <lineage>
        <taxon>Eukaryota</taxon>
        <taxon>Metazoa</taxon>
        <taxon>Spiralia</taxon>
        <taxon>Lophotrochozoa</taxon>
        <taxon>Bryozoa</taxon>
        <taxon>Gymnolaemata</taxon>
        <taxon>Cheilostomatida</taxon>
        <taxon>Flustrina</taxon>
        <taxon>Buguloidea</taxon>
        <taxon>Bugulidae</taxon>
        <taxon>Bugula</taxon>
    </lineage>
</organism>
<proteinExistence type="predicted"/>
<sequence>MFNVGKLLMVILLCYYKCLFIFCRNVEADPFYDSNGNSAQPLFSSASNGLFNSEEFNDMLNKHSIVPEIGSRSQGIHRGYDIDNIQNHARL</sequence>
<dbReference type="AlphaFoldDB" id="A0A7J7JVB0"/>
<keyword evidence="1" id="KW-0732">Signal</keyword>
<keyword evidence="3" id="KW-1185">Reference proteome</keyword>
<evidence type="ECO:0000313" key="2">
    <source>
        <dbReference type="EMBL" id="KAF6029907.1"/>
    </source>
</evidence>
<evidence type="ECO:0000313" key="3">
    <source>
        <dbReference type="Proteomes" id="UP000593567"/>
    </source>
</evidence>
<name>A0A7J7JVB0_BUGNE</name>
<gene>
    <name evidence="2" type="ORF">EB796_011788</name>
</gene>
<accession>A0A7J7JVB0</accession>
<reference evidence="2" key="1">
    <citation type="submission" date="2020-06" db="EMBL/GenBank/DDBJ databases">
        <title>Draft genome of Bugula neritina, a colonial animal packing powerful symbionts and potential medicines.</title>
        <authorList>
            <person name="Rayko M."/>
        </authorList>
    </citation>
    <scope>NUCLEOTIDE SEQUENCE [LARGE SCALE GENOMIC DNA]</scope>
    <source>
        <strain evidence="2">Kwan_BN1</strain>
    </source>
</reference>
<evidence type="ECO:0000256" key="1">
    <source>
        <dbReference type="SAM" id="SignalP"/>
    </source>
</evidence>
<feature type="signal peptide" evidence="1">
    <location>
        <begin position="1"/>
        <end position="28"/>
    </location>
</feature>
<comment type="caution">
    <text evidence="2">The sequence shown here is derived from an EMBL/GenBank/DDBJ whole genome shotgun (WGS) entry which is preliminary data.</text>
</comment>
<dbReference type="Proteomes" id="UP000593567">
    <property type="component" value="Unassembled WGS sequence"/>
</dbReference>
<dbReference type="EMBL" id="VXIV02001779">
    <property type="protein sequence ID" value="KAF6029907.1"/>
    <property type="molecule type" value="Genomic_DNA"/>
</dbReference>
<feature type="chain" id="PRO_5029884256" evidence="1">
    <location>
        <begin position="29"/>
        <end position="91"/>
    </location>
</feature>